<dbReference type="CDD" id="cd01335">
    <property type="entry name" value="Radical_SAM"/>
    <property type="match status" value="1"/>
</dbReference>
<dbReference type="PANTHER" id="PTHR10949">
    <property type="entry name" value="LIPOYL SYNTHASE"/>
    <property type="match status" value="1"/>
</dbReference>
<dbReference type="InterPro" id="IPR006638">
    <property type="entry name" value="Elp3/MiaA/NifB-like_rSAM"/>
</dbReference>
<feature type="binding site" evidence="9">
    <location>
        <position position="63"/>
    </location>
    <ligand>
        <name>[4Fe-4S] cluster</name>
        <dbReference type="ChEBI" id="CHEBI:49883"/>
        <label>2</label>
        <note>4Fe-4S-S-AdoMet</note>
    </ligand>
</feature>
<proteinExistence type="inferred from homology"/>
<evidence type="ECO:0000256" key="8">
    <source>
        <dbReference type="ARBA" id="ARBA00047326"/>
    </source>
</evidence>
<feature type="binding site" evidence="9">
    <location>
        <position position="276"/>
    </location>
    <ligand>
        <name>[4Fe-4S] cluster</name>
        <dbReference type="ChEBI" id="CHEBI:49883"/>
        <label>1</label>
    </ligand>
</feature>
<dbReference type="EC" id="2.8.1.8" evidence="9"/>
<keyword evidence="2 9" id="KW-0963">Cytoplasm</keyword>
<keyword evidence="3 9" id="KW-0808">Transferase</keyword>
<dbReference type="AlphaFoldDB" id="A0A4P8KZC4"/>
<reference evidence="11 12" key="2">
    <citation type="submission" date="2019-05" db="EMBL/GenBank/DDBJ databases">
        <authorList>
            <person name="Suflita J.M."/>
            <person name="Marks C.R."/>
        </authorList>
    </citation>
    <scope>NUCLEOTIDE SEQUENCE [LARGE SCALE GENOMIC DNA]</scope>
    <source>
        <strain evidence="11 12">ALDC</strain>
    </source>
</reference>
<dbReference type="NCBIfam" id="TIGR00510">
    <property type="entry name" value="lipA"/>
    <property type="match status" value="1"/>
</dbReference>
<evidence type="ECO:0000256" key="3">
    <source>
        <dbReference type="ARBA" id="ARBA00022679"/>
    </source>
</evidence>
<dbReference type="SUPFAM" id="SSF102114">
    <property type="entry name" value="Radical SAM enzymes"/>
    <property type="match status" value="1"/>
</dbReference>
<keyword evidence="6 9" id="KW-0408">Iron</keyword>
<feature type="domain" description="Radical SAM core" evidence="10">
    <location>
        <begin position="49"/>
        <end position="265"/>
    </location>
</feature>
<dbReference type="NCBIfam" id="NF009544">
    <property type="entry name" value="PRK12928.1"/>
    <property type="match status" value="1"/>
</dbReference>
<comment type="subcellular location">
    <subcellularLocation>
        <location evidence="9">Cytoplasm</location>
    </subcellularLocation>
</comment>
<comment type="cofactor">
    <cofactor evidence="9">
        <name>[4Fe-4S] cluster</name>
        <dbReference type="ChEBI" id="CHEBI:49883"/>
    </cofactor>
    <text evidence="9">Binds 2 [4Fe-4S] clusters per subunit. One cluster is coordinated with 3 cysteines and an exchangeable S-adenosyl-L-methionine.</text>
</comment>
<evidence type="ECO:0000256" key="9">
    <source>
        <dbReference type="HAMAP-Rule" id="MF_00206"/>
    </source>
</evidence>
<evidence type="ECO:0000313" key="12">
    <source>
        <dbReference type="Proteomes" id="UP000298602"/>
    </source>
</evidence>
<feature type="binding site" evidence="9">
    <location>
        <position position="48"/>
    </location>
    <ligand>
        <name>[4Fe-4S] cluster</name>
        <dbReference type="ChEBI" id="CHEBI:49883"/>
        <label>1</label>
    </ligand>
</feature>
<dbReference type="UniPathway" id="UPA00538">
    <property type="reaction ID" value="UER00593"/>
</dbReference>
<dbReference type="GO" id="GO:0016992">
    <property type="term" value="F:lipoate synthase activity"/>
    <property type="evidence" value="ECO:0007669"/>
    <property type="project" value="UniProtKB-UniRule"/>
</dbReference>
<comment type="catalytic activity">
    <reaction evidence="8 9">
        <text>[[Fe-S] cluster scaffold protein carrying a second [4Fe-4S](2+) cluster] + N(6)-octanoyl-L-lysyl-[protein] + 2 oxidized [2Fe-2S]-[ferredoxin] + 2 S-adenosyl-L-methionine + 4 H(+) = [[Fe-S] cluster scaffold protein] + N(6)-[(R)-dihydrolipoyl]-L-lysyl-[protein] + 4 Fe(3+) + 2 hydrogen sulfide + 2 5'-deoxyadenosine + 2 L-methionine + 2 reduced [2Fe-2S]-[ferredoxin]</text>
        <dbReference type="Rhea" id="RHEA:16585"/>
        <dbReference type="Rhea" id="RHEA-COMP:9928"/>
        <dbReference type="Rhea" id="RHEA-COMP:10000"/>
        <dbReference type="Rhea" id="RHEA-COMP:10001"/>
        <dbReference type="Rhea" id="RHEA-COMP:10475"/>
        <dbReference type="Rhea" id="RHEA-COMP:14568"/>
        <dbReference type="Rhea" id="RHEA-COMP:14569"/>
        <dbReference type="ChEBI" id="CHEBI:15378"/>
        <dbReference type="ChEBI" id="CHEBI:17319"/>
        <dbReference type="ChEBI" id="CHEBI:29034"/>
        <dbReference type="ChEBI" id="CHEBI:29919"/>
        <dbReference type="ChEBI" id="CHEBI:33722"/>
        <dbReference type="ChEBI" id="CHEBI:33737"/>
        <dbReference type="ChEBI" id="CHEBI:33738"/>
        <dbReference type="ChEBI" id="CHEBI:57844"/>
        <dbReference type="ChEBI" id="CHEBI:59789"/>
        <dbReference type="ChEBI" id="CHEBI:78809"/>
        <dbReference type="ChEBI" id="CHEBI:83100"/>
        <dbReference type="EC" id="2.8.1.8"/>
    </reaction>
</comment>
<dbReference type="KEGG" id="dax:FDQ92_01000"/>
<organism evidence="11 12">
    <name type="scientific">Desulfoglaeba alkanexedens ALDC</name>
    <dbReference type="NCBI Taxonomy" id="980445"/>
    <lineage>
        <taxon>Bacteria</taxon>
        <taxon>Pseudomonadati</taxon>
        <taxon>Thermodesulfobacteriota</taxon>
        <taxon>Syntrophobacteria</taxon>
        <taxon>Syntrophobacterales</taxon>
        <taxon>Syntrophobacteraceae</taxon>
        <taxon>Desulfoglaeba</taxon>
    </lineage>
</organism>
<comment type="pathway">
    <text evidence="9">Protein modification; protein lipoylation via endogenous pathway; protein N(6)-(lipoyl)lysine from octanoyl-[acyl-carrier-protein]: step 2/2.</text>
</comment>
<dbReference type="InterPro" id="IPR058240">
    <property type="entry name" value="rSAM_sf"/>
</dbReference>
<evidence type="ECO:0000256" key="7">
    <source>
        <dbReference type="ARBA" id="ARBA00023014"/>
    </source>
</evidence>
<evidence type="ECO:0000259" key="10">
    <source>
        <dbReference type="PROSITE" id="PS51918"/>
    </source>
</evidence>
<name>A0A4P8KZC4_9BACT</name>
<keyword evidence="1 9" id="KW-0004">4Fe-4S</keyword>
<dbReference type="GO" id="GO:0046872">
    <property type="term" value="F:metal ion binding"/>
    <property type="evidence" value="ECO:0007669"/>
    <property type="project" value="UniProtKB-KW"/>
</dbReference>
<dbReference type="OrthoDB" id="9787898at2"/>
<evidence type="ECO:0000256" key="5">
    <source>
        <dbReference type="ARBA" id="ARBA00022723"/>
    </source>
</evidence>
<dbReference type="Proteomes" id="UP000298602">
    <property type="component" value="Chromosome"/>
</dbReference>
<evidence type="ECO:0000313" key="11">
    <source>
        <dbReference type="EMBL" id="QCQ20897.1"/>
    </source>
</evidence>
<keyword evidence="5 9" id="KW-0479">Metal-binding</keyword>
<feature type="binding site" evidence="9">
    <location>
        <position position="42"/>
    </location>
    <ligand>
        <name>[4Fe-4S] cluster</name>
        <dbReference type="ChEBI" id="CHEBI:49883"/>
        <label>1</label>
    </ligand>
</feature>
<dbReference type="InterPro" id="IPR003698">
    <property type="entry name" value="Lipoyl_synth"/>
</dbReference>
<evidence type="ECO:0000256" key="1">
    <source>
        <dbReference type="ARBA" id="ARBA00022485"/>
    </source>
</evidence>
<sequence>MTRRVGKPPWLRVRMPATLPDSPVLERIRNRALCTVCVEAHCPNQMHCFQRGTAAFMLLGPACTRRCTFCAVEKGPVRAPDPAEPERIAQAVEEMGLSYSVLTMVTRDDLPDGGAAHVARTVEAIRKRLPDLSVEVLISDLGGNRDALRRILDAGVDVLNHNVETVARLYSKVRPQADYRRSLELLERAAGHNPRVVTKSGLMVGLGEELTEVVALMQDLRNVGCRLVTAGQYLSPSEHHHPVVRYVTPEAFQELERQALAMGFSGAACAPLVRSSYEAQALFQTARL</sequence>
<dbReference type="NCBIfam" id="NF004019">
    <property type="entry name" value="PRK05481.1"/>
    <property type="match status" value="1"/>
</dbReference>
<dbReference type="GO" id="GO:0009249">
    <property type="term" value="P:protein lipoylation"/>
    <property type="evidence" value="ECO:0007669"/>
    <property type="project" value="UniProtKB-UniRule"/>
</dbReference>
<dbReference type="Pfam" id="PF04055">
    <property type="entry name" value="Radical_SAM"/>
    <property type="match status" value="1"/>
</dbReference>
<dbReference type="GO" id="GO:0005737">
    <property type="term" value="C:cytoplasm"/>
    <property type="evidence" value="ECO:0007669"/>
    <property type="project" value="UniProtKB-SubCell"/>
</dbReference>
<dbReference type="FunFam" id="3.20.20.70:FF:000186">
    <property type="entry name" value="Lipoyl synthase"/>
    <property type="match status" value="1"/>
</dbReference>
<evidence type="ECO:0000256" key="2">
    <source>
        <dbReference type="ARBA" id="ARBA00022490"/>
    </source>
</evidence>
<dbReference type="EMBL" id="CP040098">
    <property type="protein sequence ID" value="QCQ20897.1"/>
    <property type="molecule type" value="Genomic_DNA"/>
</dbReference>
<dbReference type="PIRSF" id="PIRSF005963">
    <property type="entry name" value="Lipoyl_synth"/>
    <property type="match status" value="1"/>
</dbReference>
<dbReference type="Gene3D" id="3.20.20.70">
    <property type="entry name" value="Aldolase class I"/>
    <property type="match status" value="1"/>
</dbReference>
<gene>
    <name evidence="9 11" type="primary">lipA</name>
    <name evidence="11" type="ORF">FDQ92_01000</name>
</gene>
<evidence type="ECO:0000256" key="6">
    <source>
        <dbReference type="ARBA" id="ARBA00023004"/>
    </source>
</evidence>
<keyword evidence="12" id="KW-1185">Reference proteome</keyword>
<dbReference type="SFLD" id="SFLDG01058">
    <property type="entry name" value="lipoyl_synthase_like"/>
    <property type="match status" value="1"/>
</dbReference>
<feature type="binding site" evidence="9">
    <location>
        <position position="67"/>
    </location>
    <ligand>
        <name>[4Fe-4S] cluster</name>
        <dbReference type="ChEBI" id="CHEBI:49883"/>
        <label>2</label>
        <note>4Fe-4S-S-AdoMet</note>
    </ligand>
</feature>
<comment type="similarity">
    <text evidence="9">Belongs to the radical SAM superfamily. Lipoyl synthase family.</text>
</comment>
<keyword evidence="4 9" id="KW-0949">S-adenosyl-L-methionine</keyword>
<dbReference type="SFLD" id="SFLDS00029">
    <property type="entry name" value="Radical_SAM"/>
    <property type="match status" value="1"/>
</dbReference>
<comment type="function">
    <text evidence="9">Catalyzes the radical-mediated insertion of two sulfur atoms into the C-6 and C-8 positions of the octanoyl moiety bound to the lipoyl domains of lipoate-dependent enzymes, thereby converting the octanoylated domains into lipoylated derivatives.</text>
</comment>
<reference evidence="11 12" key="1">
    <citation type="submission" date="2019-05" db="EMBL/GenBank/DDBJ databases">
        <title>The Complete Genome Sequence of the n-alkane-degrading Desulfoglaeba alkanexedens ALDC reveals multiple alkylsuccinate synthase gene clusters.</title>
        <authorList>
            <person name="Callaghan A.V."/>
            <person name="Davidova I.A."/>
            <person name="Duncan K.E."/>
            <person name="Morris B."/>
            <person name="McInerney M.J."/>
        </authorList>
    </citation>
    <scope>NUCLEOTIDE SEQUENCE [LARGE SCALE GENOMIC DNA]</scope>
    <source>
        <strain evidence="11 12">ALDC</strain>
    </source>
</reference>
<dbReference type="PROSITE" id="PS51918">
    <property type="entry name" value="RADICAL_SAM"/>
    <property type="match status" value="1"/>
</dbReference>
<accession>A0A4P8KZC4</accession>
<dbReference type="GO" id="GO:0051539">
    <property type="term" value="F:4 iron, 4 sulfur cluster binding"/>
    <property type="evidence" value="ECO:0007669"/>
    <property type="project" value="UniProtKB-UniRule"/>
</dbReference>
<feature type="binding site" evidence="9">
    <location>
        <position position="37"/>
    </location>
    <ligand>
        <name>[4Fe-4S] cluster</name>
        <dbReference type="ChEBI" id="CHEBI:49883"/>
        <label>1</label>
    </ligand>
</feature>
<protein>
    <recommendedName>
        <fullName evidence="9">Lipoyl synthase</fullName>
        <ecNumber evidence="9">2.8.1.8</ecNumber>
    </recommendedName>
    <alternativeName>
        <fullName evidence="9">Lip-syn</fullName>
        <shortName evidence="9">LS</shortName>
    </alternativeName>
    <alternativeName>
        <fullName evidence="9">Lipoate synthase</fullName>
    </alternativeName>
    <alternativeName>
        <fullName evidence="9">Lipoic acid synthase</fullName>
    </alternativeName>
    <alternativeName>
        <fullName evidence="9">Sulfur insertion protein LipA</fullName>
    </alternativeName>
</protein>
<dbReference type="SMART" id="SM00729">
    <property type="entry name" value="Elp3"/>
    <property type="match status" value="1"/>
</dbReference>
<dbReference type="InterPro" id="IPR007197">
    <property type="entry name" value="rSAM"/>
</dbReference>
<keyword evidence="7 9" id="KW-0411">Iron-sulfur</keyword>
<dbReference type="HAMAP" id="MF_00206">
    <property type="entry name" value="Lipoyl_synth"/>
    <property type="match status" value="1"/>
</dbReference>
<evidence type="ECO:0000256" key="4">
    <source>
        <dbReference type="ARBA" id="ARBA00022691"/>
    </source>
</evidence>
<dbReference type="InterPro" id="IPR013785">
    <property type="entry name" value="Aldolase_TIM"/>
</dbReference>
<dbReference type="RefSeq" id="WP_137422867.1">
    <property type="nucleotide sequence ID" value="NZ_CP040098.1"/>
</dbReference>
<dbReference type="PANTHER" id="PTHR10949:SF0">
    <property type="entry name" value="LIPOYL SYNTHASE, MITOCHONDRIAL"/>
    <property type="match status" value="1"/>
</dbReference>
<dbReference type="SFLD" id="SFLDF00271">
    <property type="entry name" value="lipoyl_synthase"/>
    <property type="match status" value="1"/>
</dbReference>
<feature type="binding site" evidence="9">
    <location>
        <position position="70"/>
    </location>
    <ligand>
        <name>[4Fe-4S] cluster</name>
        <dbReference type="ChEBI" id="CHEBI:49883"/>
        <label>2</label>
        <note>4Fe-4S-S-AdoMet</note>
    </ligand>
</feature>